<keyword evidence="16" id="KW-1185">Reference proteome</keyword>
<evidence type="ECO:0000256" key="4">
    <source>
        <dbReference type="ARBA" id="ARBA00022448"/>
    </source>
</evidence>
<comment type="subcellular location">
    <subcellularLocation>
        <location evidence="1 14">Mitochondrion inner membrane</location>
        <topology evidence="1 14">Single-pass membrane protein</topology>
        <orientation evidence="1 14">Matrix side</orientation>
    </subcellularLocation>
</comment>
<evidence type="ECO:0000313" key="15">
    <source>
        <dbReference type="EMBL" id="CAD5125631.1"/>
    </source>
</evidence>
<organism evidence="15 16">
    <name type="scientific">Dimorphilus gyrociliatus</name>
    <dbReference type="NCBI Taxonomy" id="2664684"/>
    <lineage>
        <taxon>Eukaryota</taxon>
        <taxon>Metazoa</taxon>
        <taxon>Spiralia</taxon>
        <taxon>Lophotrochozoa</taxon>
        <taxon>Annelida</taxon>
        <taxon>Polychaeta</taxon>
        <taxon>Polychaeta incertae sedis</taxon>
        <taxon>Dinophilidae</taxon>
        <taxon>Dimorphilus</taxon>
    </lineage>
</organism>
<dbReference type="InterPro" id="IPR009346">
    <property type="entry name" value="GRIM-19"/>
</dbReference>
<comment type="function">
    <text evidence="12">Accessory subunit of the mitochondrial membrane respiratory chain NADH dehydrogenase (Complex I), that is believed not to be involved in catalysis. Complex I functions in the transfer of electrons from NADH to the respiratory chain. The immediate electron acceptor for the enzyme is believed to be ubiquinone. Involved in the interferon/all-trans-retinoic acid (IFN/RA) induced cell death. This apoptotic activity is inhibited by interaction with viral IRF1. Prevents the transactivation of STAT3 target genes. May play a role in CARD15-mediated innate mucosal responses and serve to regulate intestinal epithelial cell responses to microbes.</text>
</comment>
<evidence type="ECO:0000256" key="7">
    <source>
        <dbReference type="ARBA" id="ARBA00022792"/>
    </source>
</evidence>
<keyword evidence="5 14" id="KW-0679">Respiratory chain</keyword>
<dbReference type="Pfam" id="PF06212">
    <property type="entry name" value="GRIM-19"/>
    <property type="match status" value="1"/>
</dbReference>
<name>A0A7I8WBU7_9ANNE</name>
<evidence type="ECO:0000256" key="11">
    <source>
        <dbReference type="ARBA" id="ARBA00023136"/>
    </source>
</evidence>
<gene>
    <name evidence="15" type="ORF">DGYR_LOCUS12977</name>
</gene>
<comment type="function">
    <text evidence="14">Complex I functions in the transfer of electrons from NADH to the respiratory chain. Accessory subunit of the mitochondrial membrane respiratory chain NADH dehydrogenase (Complex I), that is believed not to be involved in catalysis.</text>
</comment>
<evidence type="ECO:0000256" key="5">
    <source>
        <dbReference type="ARBA" id="ARBA00022660"/>
    </source>
</evidence>
<evidence type="ECO:0000313" key="16">
    <source>
        <dbReference type="Proteomes" id="UP000549394"/>
    </source>
</evidence>
<keyword evidence="11 14" id="KW-0472">Membrane</keyword>
<evidence type="ECO:0000256" key="8">
    <source>
        <dbReference type="ARBA" id="ARBA00022982"/>
    </source>
</evidence>
<evidence type="ECO:0000256" key="14">
    <source>
        <dbReference type="RuleBase" id="RU368034"/>
    </source>
</evidence>
<comment type="similarity">
    <text evidence="2 14">Belongs to the complex I NDUFA13 subunit family.</text>
</comment>
<dbReference type="OrthoDB" id="3308at2759"/>
<keyword evidence="7 14" id="KW-0999">Mitochondrion inner membrane</keyword>
<dbReference type="GO" id="GO:0045271">
    <property type="term" value="C:respiratory chain complex I"/>
    <property type="evidence" value="ECO:0007669"/>
    <property type="project" value="UniProtKB-UniRule"/>
</dbReference>
<dbReference type="GO" id="GO:0005743">
    <property type="term" value="C:mitochondrial inner membrane"/>
    <property type="evidence" value="ECO:0007669"/>
    <property type="project" value="UniProtKB-SubCell"/>
</dbReference>
<accession>A0A7I8WBU7</accession>
<keyword evidence="6 14" id="KW-0812">Transmembrane</keyword>
<reference evidence="15 16" key="1">
    <citation type="submission" date="2020-08" db="EMBL/GenBank/DDBJ databases">
        <authorList>
            <person name="Hejnol A."/>
        </authorList>
    </citation>
    <scope>NUCLEOTIDE SEQUENCE [LARGE SCALE GENOMIC DNA]</scope>
</reference>
<keyword evidence="10 14" id="KW-0496">Mitochondrion</keyword>
<proteinExistence type="inferred from homology"/>
<evidence type="ECO:0000256" key="6">
    <source>
        <dbReference type="ARBA" id="ARBA00022692"/>
    </source>
</evidence>
<dbReference type="Proteomes" id="UP000549394">
    <property type="component" value="Unassembled WGS sequence"/>
</dbReference>
<keyword evidence="9 14" id="KW-1133">Transmembrane helix</keyword>
<keyword evidence="4 14" id="KW-0813">Transport</keyword>
<evidence type="ECO:0000256" key="2">
    <source>
        <dbReference type="ARBA" id="ARBA00007312"/>
    </source>
</evidence>
<evidence type="ECO:0000256" key="3">
    <source>
        <dbReference type="ARBA" id="ARBA00018192"/>
    </source>
</evidence>
<protein>
    <recommendedName>
        <fullName evidence="3 14">NADH dehydrogenase [ubiquinone] 1 alpha subcomplex subunit 13</fullName>
    </recommendedName>
</protein>
<feature type="transmembrane region" description="Helical" evidence="14">
    <location>
        <begin position="30"/>
        <end position="49"/>
    </location>
</feature>
<comment type="caution">
    <text evidence="15">The sequence shown here is derived from an EMBL/GenBank/DDBJ whole genome shotgun (WGS) entry which is preliminary data.</text>
</comment>
<evidence type="ECO:0000256" key="13">
    <source>
        <dbReference type="ARBA" id="ARBA00046797"/>
    </source>
</evidence>
<evidence type="ECO:0000256" key="1">
    <source>
        <dbReference type="ARBA" id="ARBA00004298"/>
    </source>
</evidence>
<dbReference type="PANTHER" id="PTHR12966">
    <property type="entry name" value="NADH DEHYDROGENASE UBIQUINONE 1 ALPHA SUBCOMPLEX SUBUNIT 13"/>
    <property type="match status" value="1"/>
</dbReference>
<evidence type="ECO:0000256" key="12">
    <source>
        <dbReference type="ARBA" id="ARBA00045908"/>
    </source>
</evidence>
<dbReference type="AlphaFoldDB" id="A0A7I8WBU7"/>
<evidence type="ECO:0000256" key="9">
    <source>
        <dbReference type="ARBA" id="ARBA00022989"/>
    </source>
</evidence>
<comment type="subunit">
    <text evidence="13">Complex I is composed of 45 different subunits. Interacts with CARD15, but not with CARD4. Interacts with STAT3, but not with STAT1, STAT2 and STAT5A. Interacts with OLFM4.</text>
</comment>
<dbReference type="PANTHER" id="PTHR12966:SF0">
    <property type="entry name" value="NADH DEHYDROGENASE [UBIQUINONE] 1 ALPHA SUBCOMPLEX SUBUNIT 13"/>
    <property type="match status" value="1"/>
</dbReference>
<evidence type="ECO:0000256" key="10">
    <source>
        <dbReference type="ARBA" id="ARBA00023128"/>
    </source>
</evidence>
<dbReference type="EMBL" id="CAJFCJ010000028">
    <property type="protein sequence ID" value="CAD5125631.1"/>
    <property type="molecule type" value="Genomic_DNA"/>
</dbReference>
<keyword evidence="8 14" id="KW-0249">Electron transport</keyword>
<sequence length="148" mass="17722">MASKIRQEMPPEGGYKEVQWKRVMPKAHWSGYRTFLAFAAINGAAWFAYKWQMAYEAKRRLDENDARVALTPLLQAERDRMFLRQMRKNRDEEVAVMKDVPGWKVGTLWGEPIFHNLAERFPVVMGEEIYMHSRKADLEDRFYERRRH</sequence>